<dbReference type="EMBL" id="JAATJD010000002">
    <property type="protein sequence ID" value="NJB75007.1"/>
    <property type="molecule type" value="Genomic_DNA"/>
</dbReference>
<dbReference type="Proteomes" id="UP000556869">
    <property type="component" value="Unassembled WGS sequence"/>
</dbReference>
<keyword evidence="2" id="KW-1185">Reference proteome</keyword>
<organism evidence="1 2">
    <name type="scientific">Thalassospira tepidiphila</name>
    <dbReference type="NCBI Taxonomy" id="393657"/>
    <lineage>
        <taxon>Bacteria</taxon>
        <taxon>Pseudomonadati</taxon>
        <taxon>Pseudomonadota</taxon>
        <taxon>Alphaproteobacteria</taxon>
        <taxon>Rhodospirillales</taxon>
        <taxon>Thalassospiraceae</taxon>
        <taxon>Thalassospira</taxon>
    </lineage>
</organism>
<evidence type="ECO:0000313" key="1">
    <source>
        <dbReference type="EMBL" id="NJB75007.1"/>
    </source>
</evidence>
<sequence>MVRGAVFSSRSQVVQALFCDDFSIFNRVLPAVETDPASGTLKFTCRALVRRAGEGGIWDCKARISST</sequence>
<comment type="caution">
    <text evidence="1">The sequence shown here is derived from an EMBL/GenBank/DDBJ whole genome shotgun (WGS) entry which is preliminary data.</text>
</comment>
<reference evidence="1 2" key="1">
    <citation type="submission" date="2020-03" db="EMBL/GenBank/DDBJ databases">
        <title>Genomic Encyclopedia of Type Strains, Phase IV (KMG-IV): sequencing the most valuable type-strain genomes for metagenomic binning, comparative biology and taxonomic classification.</title>
        <authorList>
            <person name="Goeker M."/>
        </authorList>
    </citation>
    <scope>NUCLEOTIDE SEQUENCE [LARGE SCALE GENOMIC DNA]</scope>
    <source>
        <strain evidence="1 2">DSM 18888</strain>
    </source>
</reference>
<accession>A0ABX0X0C7</accession>
<evidence type="ECO:0000313" key="2">
    <source>
        <dbReference type="Proteomes" id="UP000556869"/>
    </source>
</evidence>
<gene>
    <name evidence="1" type="ORF">GGR96_002099</name>
</gene>
<protein>
    <submittedName>
        <fullName evidence="1">Uncharacterized protein</fullName>
    </submittedName>
</protein>
<proteinExistence type="predicted"/>
<name>A0ABX0X0C7_9PROT</name>